<dbReference type="Gene3D" id="1.10.4080.10">
    <property type="entry name" value="ADP-ribosylation/Crystallin J1"/>
    <property type="match status" value="1"/>
</dbReference>
<keyword evidence="1" id="KW-0460">Magnesium</keyword>
<feature type="binding site" evidence="1">
    <location>
        <position position="90"/>
    </location>
    <ligand>
        <name>Mg(2+)</name>
        <dbReference type="ChEBI" id="CHEBI:18420"/>
        <label>1</label>
    </ligand>
</feature>
<dbReference type="InterPro" id="IPR036705">
    <property type="entry name" value="Ribosyl_crysJ1_sf"/>
</dbReference>
<organism evidence="2 3">
    <name type="scientific">Cyclostephanos tholiformis</name>
    <dbReference type="NCBI Taxonomy" id="382380"/>
    <lineage>
        <taxon>Eukaryota</taxon>
        <taxon>Sar</taxon>
        <taxon>Stramenopiles</taxon>
        <taxon>Ochrophyta</taxon>
        <taxon>Bacillariophyta</taxon>
        <taxon>Coscinodiscophyceae</taxon>
        <taxon>Thalassiosirophycidae</taxon>
        <taxon>Stephanodiscales</taxon>
        <taxon>Stephanodiscaceae</taxon>
        <taxon>Cyclostephanos</taxon>
    </lineage>
</organism>
<feature type="binding site" evidence="1">
    <location>
        <position position="301"/>
    </location>
    <ligand>
        <name>Mg(2+)</name>
        <dbReference type="ChEBI" id="CHEBI:18420"/>
        <label>1</label>
    </ligand>
</feature>
<protein>
    <submittedName>
        <fullName evidence="2">Uncharacterized protein</fullName>
    </submittedName>
</protein>
<accession>A0ABD3RU15</accession>
<feature type="binding site" evidence="1">
    <location>
        <position position="303"/>
    </location>
    <ligand>
        <name>Mg(2+)</name>
        <dbReference type="ChEBI" id="CHEBI:18420"/>
        <label>1</label>
    </ligand>
</feature>
<evidence type="ECO:0000313" key="3">
    <source>
        <dbReference type="Proteomes" id="UP001530377"/>
    </source>
</evidence>
<keyword evidence="3" id="KW-1185">Reference proteome</keyword>
<dbReference type="SUPFAM" id="SSF101478">
    <property type="entry name" value="ADP-ribosylglycohydrolase"/>
    <property type="match status" value="1"/>
</dbReference>
<dbReference type="InterPro" id="IPR005502">
    <property type="entry name" value="Ribosyl_crysJ1"/>
</dbReference>
<comment type="cofactor">
    <cofactor evidence="1">
        <name>Mg(2+)</name>
        <dbReference type="ChEBI" id="CHEBI:18420"/>
    </cofactor>
    <text evidence="1">Binds 2 magnesium ions per subunit.</text>
</comment>
<dbReference type="EMBL" id="JALLPB020000169">
    <property type="protein sequence ID" value="KAL3816016.1"/>
    <property type="molecule type" value="Genomic_DNA"/>
</dbReference>
<reference evidence="2 3" key="1">
    <citation type="submission" date="2024-10" db="EMBL/GenBank/DDBJ databases">
        <title>Updated reference genomes for cyclostephanoid diatoms.</title>
        <authorList>
            <person name="Roberts W.R."/>
            <person name="Alverson A.J."/>
        </authorList>
    </citation>
    <scope>NUCLEOTIDE SEQUENCE [LARGE SCALE GENOMIC DNA]</scope>
    <source>
        <strain evidence="2 3">AJA228-03</strain>
    </source>
</reference>
<dbReference type="InterPro" id="IPR050792">
    <property type="entry name" value="ADP-ribosylglycohydrolase"/>
</dbReference>
<name>A0ABD3RU15_9STRA</name>
<dbReference type="PANTHER" id="PTHR16222:SF35">
    <property type="entry name" value="ADP-RIBOSYLGLYCOHYDROLASE"/>
    <property type="match status" value="1"/>
</dbReference>
<gene>
    <name evidence="2" type="ORF">ACHAXA_010787</name>
</gene>
<dbReference type="Proteomes" id="UP001530377">
    <property type="component" value="Unassembled WGS sequence"/>
</dbReference>
<dbReference type="AlphaFoldDB" id="A0ABD3RU15"/>
<comment type="caution">
    <text evidence="2">The sequence shown here is derived from an EMBL/GenBank/DDBJ whole genome shotgun (WGS) entry which is preliminary data.</text>
</comment>
<proteinExistence type="predicted"/>
<feature type="binding site" evidence="1">
    <location>
        <position position="91"/>
    </location>
    <ligand>
        <name>Mg(2+)</name>
        <dbReference type="ChEBI" id="CHEBI:18420"/>
        <label>1</label>
    </ligand>
</feature>
<dbReference type="PANTHER" id="PTHR16222">
    <property type="entry name" value="ADP-RIBOSYLGLYCOHYDROLASE"/>
    <property type="match status" value="1"/>
</dbReference>
<sequence>MRNWFGVKKDAAPLPSTNAVIGGNNELGIEFQHQKAERMAVPRAMMGAFVGDAVGVVLEFSKFTISEARVLAAMSYPGGGPHCVGKGQISDDGELTIALWRALCSGEARPQAMMRVYADWLDSNPFDIGNTCYSAFNVFKHWRNGTKSKEECIALVHTRNKESEANGALMRATAIASHVDRFHSGDIQMGLILAKQDAILSHPSHVCVEVNQVYVYALLLLLRGTKSGEVLKKLNRYIAKKVQSKCIHSWYFKESLDISKMNCCHQMGHVRWAFVQAMYFLRHPEIRFEDALLTVLKKGGDTDTNACIVGGLVACYQEVPSHLYEPVVAFDPSQEGQDHCWRSREYSVRGVFCQE</sequence>
<feature type="binding site" evidence="1">
    <location>
        <position position="92"/>
    </location>
    <ligand>
        <name>Mg(2+)</name>
        <dbReference type="ChEBI" id="CHEBI:18420"/>
        <label>1</label>
    </ligand>
</feature>
<feature type="binding site" evidence="1">
    <location>
        <position position="304"/>
    </location>
    <ligand>
        <name>Mg(2+)</name>
        <dbReference type="ChEBI" id="CHEBI:18420"/>
        <label>2</label>
    </ligand>
</feature>
<keyword evidence="1" id="KW-0479">Metal-binding</keyword>
<evidence type="ECO:0000313" key="2">
    <source>
        <dbReference type="EMBL" id="KAL3816016.1"/>
    </source>
</evidence>
<dbReference type="Pfam" id="PF03747">
    <property type="entry name" value="ADP_ribosyl_GH"/>
    <property type="match status" value="1"/>
</dbReference>
<evidence type="ECO:0000256" key="1">
    <source>
        <dbReference type="PIRSR" id="PIRSR605502-1"/>
    </source>
</evidence>